<protein>
    <submittedName>
        <fullName evidence="4">Uncharacterized protein</fullName>
    </submittedName>
</protein>
<keyword evidence="5" id="KW-1185">Reference proteome</keyword>
<dbReference type="STRING" id="431595.K3X7W5"/>
<dbReference type="AlphaFoldDB" id="K3X7W5"/>
<feature type="repeat" description="WD" evidence="3">
    <location>
        <begin position="465"/>
        <end position="507"/>
    </location>
</feature>
<dbReference type="PANTHER" id="PTHR18763">
    <property type="entry name" value="WD-REPEAT PROTEIN 18"/>
    <property type="match status" value="1"/>
</dbReference>
<dbReference type="HOGENOM" id="CLU_431818_0_0_1"/>
<dbReference type="EnsemblProtists" id="PYU1_T013314">
    <property type="protein sequence ID" value="PYU1_T013314"/>
    <property type="gene ID" value="PYU1_G013285"/>
</dbReference>
<dbReference type="PROSITE" id="PS50082">
    <property type="entry name" value="WD_REPEATS_2"/>
    <property type="match status" value="1"/>
</dbReference>
<accession>K3X7W5</accession>
<dbReference type="EMBL" id="GL376627">
    <property type="status" value="NOT_ANNOTATED_CDS"/>
    <property type="molecule type" value="Genomic_DNA"/>
</dbReference>
<dbReference type="InterPro" id="IPR045227">
    <property type="entry name" value="WDR18/Ipi3/RID3"/>
</dbReference>
<dbReference type="Gene3D" id="2.130.10.10">
    <property type="entry name" value="YVTN repeat-like/Quinoprotein amine dehydrogenase"/>
    <property type="match status" value="3"/>
</dbReference>
<dbReference type="OMA" id="VLEWREN"/>
<dbReference type="InterPro" id="IPR015943">
    <property type="entry name" value="WD40/YVTN_repeat-like_dom_sf"/>
</dbReference>
<dbReference type="InterPro" id="IPR019775">
    <property type="entry name" value="WD40_repeat_CS"/>
</dbReference>
<keyword evidence="2" id="KW-0677">Repeat</keyword>
<dbReference type="InParanoid" id="K3X7W5"/>
<dbReference type="InterPro" id="IPR001680">
    <property type="entry name" value="WD40_rpt"/>
</dbReference>
<dbReference type="PANTHER" id="PTHR18763:SF0">
    <property type="entry name" value="WD REPEAT-CONTAINING PROTEIN 18"/>
    <property type="match status" value="1"/>
</dbReference>
<dbReference type="InterPro" id="IPR036322">
    <property type="entry name" value="WD40_repeat_dom_sf"/>
</dbReference>
<dbReference type="SMART" id="SM00320">
    <property type="entry name" value="WD40"/>
    <property type="match status" value="3"/>
</dbReference>
<dbReference type="eggNOG" id="ENOG502QVGF">
    <property type="taxonomic scope" value="Eukaryota"/>
</dbReference>
<sequence length="634" mass="69877">MVESFVLEWRENSEHSLELIRRVMYSDVISAIALSACSSWLFTGHRSGALKVWNVATGGLQSRVLSYQLESSPLEPELSTQHRDPVDIVRLSATTPSASSELENQTQLVPTEIMVITATRDSGLVKHWRFQVTYQSMMSDRRHSFEAAKVLSLAPKRELSPKIELVGAYNTESSLINEQATPMLKKSHPKKLVENIIATVPIWVTIDMSGFTESLLLVLRDDVIHVLKVQSVMRVVQELPAFEDIASIRIVEHQAIPTLVSLSGSHASSVRVSPLDSSASAVMQNASYRHQIVLPPSQHSSSFVSAMECFQLDQQRSFVVYGWSTGGLEIHSLYPSKRVRLLQDPHLNAHVTAICVIPDNRREIARVQFSAPLQSPNTGSKAMSTRSWGGMLKLRDSRPQYNALVGSASHGDANAAQDQVQSSEVYVFAGTASGQIFGWKVPFPQDPNEACRFLLESKVSVNSAHSAHVVQLVALQQDNEGAQRLVSLGADGMVKVWDIATMSIIGYVNAATGSHLSIASCVEIVTGGRDDEKHYLAVGFEDGMLAVWSLDYRRLSFLEVQVASHHERRVTSICSGSNSSEASGALEFLTCSLDMTTIVWVIHEDKVVEKRYFDVGAPIIDFCVAENQAIFNCQ</sequence>
<evidence type="ECO:0000256" key="3">
    <source>
        <dbReference type="PROSITE-ProRule" id="PRU00221"/>
    </source>
</evidence>
<keyword evidence="1 3" id="KW-0853">WD repeat</keyword>
<evidence type="ECO:0000313" key="4">
    <source>
        <dbReference type="EnsemblProtists" id="PYU1_T013314"/>
    </source>
</evidence>
<dbReference type="VEuPathDB" id="FungiDB:PYU1_G013285"/>
<evidence type="ECO:0000256" key="2">
    <source>
        <dbReference type="ARBA" id="ARBA00022737"/>
    </source>
</evidence>
<evidence type="ECO:0000256" key="1">
    <source>
        <dbReference type="ARBA" id="ARBA00022574"/>
    </source>
</evidence>
<dbReference type="GO" id="GO:0006364">
    <property type="term" value="P:rRNA processing"/>
    <property type="evidence" value="ECO:0007669"/>
    <property type="project" value="TreeGrafter"/>
</dbReference>
<reference evidence="4" key="3">
    <citation type="submission" date="2015-02" db="UniProtKB">
        <authorList>
            <consortium name="EnsemblProtists"/>
        </authorList>
    </citation>
    <scope>IDENTIFICATION</scope>
    <source>
        <strain evidence="4">DAOM BR144</strain>
    </source>
</reference>
<dbReference type="Pfam" id="PF00400">
    <property type="entry name" value="WD40"/>
    <property type="match status" value="1"/>
</dbReference>
<proteinExistence type="predicted"/>
<reference evidence="5" key="1">
    <citation type="journal article" date="2010" name="Genome Biol.">
        <title>Genome sequence of the necrotrophic plant pathogen Pythium ultimum reveals original pathogenicity mechanisms and effector repertoire.</title>
        <authorList>
            <person name="Levesque C.A."/>
            <person name="Brouwer H."/>
            <person name="Cano L."/>
            <person name="Hamilton J.P."/>
            <person name="Holt C."/>
            <person name="Huitema E."/>
            <person name="Raffaele S."/>
            <person name="Robideau G.P."/>
            <person name="Thines M."/>
            <person name="Win J."/>
            <person name="Zerillo M.M."/>
            <person name="Beakes G.W."/>
            <person name="Boore J.L."/>
            <person name="Busam D."/>
            <person name="Dumas B."/>
            <person name="Ferriera S."/>
            <person name="Fuerstenberg S.I."/>
            <person name="Gachon C.M."/>
            <person name="Gaulin E."/>
            <person name="Govers F."/>
            <person name="Grenville-Briggs L."/>
            <person name="Horner N."/>
            <person name="Hostetler J."/>
            <person name="Jiang R.H."/>
            <person name="Johnson J."/>
            <person name="Krajaejun T."/>
            <person name="Lin H."/>
            <person name="Meijer H.J."/>
            <person name="Moore B."/>
            <person name="Morris P."/>
            <person name="Phuntmart V."/>
            <person name="Puiu D."/>
            <person name="Shetty J."/>
            <person name="Stajich J.E."/>
            <person name="Tripathy S."/>
            <person name="Wawra S."/>
            <person name="van West P."/>
            <person name="Whitty B.R."/>
            <person name="Coutinho P.M."/>
            <person name="Henrissat B."/>
            <person name="Martin F."/>
            <person name="Thomas P.D."/>
            <person name="Tyler B.M."/>
            <person name="De Vries R.P."/>
            <person name="Kamoun S."/>
            <person name="Yandell M."/>
            <person name="Tisserat N."/>
            <person name="Buell C.R."/>
        </authorList>
    </citation>
    <scope>NUCLEOTIDE SEQUENCE</scope>
    <source>
        <strain evidence="5">DAOM:BR144</strain>
    </source>
</reference>
<dbReference type="GO" id="GO:0006261">
    <property type="term" value="P:DNA-templated DNA replication"/>
    <property type="evidence" value="ECO:0007669"/>
    <property type="project" value="TreeGrafter"/>
</dbReference>
<dbReference type="Proteomes" id="UP000019132">
    <property type="component" value="Unassembled WGS sequence"/>
</dbReference>
<dbReference type="GO" id="GO:0005656">
    <property type="term" value="C:nuclear pre-replicative complex"/>
    <property type="evidence" value="ECO:0007669"/>
    <property type="project" value="TreeGrafter"/>
</dbReference>
<dbReference type="PROSITE" id="PS00678">
    <property type="entry name" value="WD_REPEATS_1"/>
    <property type="match status" value="1"/>
</dbReference>
<evidence type="ECO:0000313" key="5">
    <source>
        <dbReference type="Proteomes" id="UP000019132"/>
    </source>
</evidence>
<dbReference type="GO" id="GO:0120330">
    <property type="term" value="C:rixosome complex"/>
    <property type="evidence" value="ECO:0007669"/>
    <property type="project" value="TreeGrafter"/>
</dbReference>
<reference evidence="5" key="2">
    <citation type="submission" date="2010-04" db="EMBL/GenBank/DDBJ databases">
        <authorList>
            <person name="Buell R."/>
            <person name="Hamilton J."/>
            <person name="Hostetler J."/>
        </authorList>
    </citation>
    <scope>NUCLEOTIDE SEQUENCE [LARGE SCALE GENOMIC DNA]</scope>
    <source>
        <strain evidence="5">DAOM:BR144</strain>
    </source>
</reference>
<name>K3X7W5_GLOUD</name>
<organism evidence="4 5">
    <name type="scientific">Globisporangium ultimum (strain ATCC 200006 / CBS 805.95 / DAOM BR144)</name>
    <name type="common">Pythium ultimum</name>
    <dbReference type="NCBI Taxonomy" id="431595"/>
    <lineage>
        <taxon>Eukaryota</taxon>
        <taxon>Sar</taxon>
        <taxon>Stramenopiles</taxon>
        <taxon>Oomycota</taxon>
        <taxon>Peronosporomycetes</taxon>
        <taxon>Pythiales</taxon>
        <taxon>Pythiaceae</taxon>
        <taxon>Globisporangium</taxon>
    </lineage>
</organism>
<dbReference type="SUPFAM" id="SSF50978">
    <property type="entry name" value="WD40 repeat-like"/>
    <property type="match status" value="1"/>
</dbReference>